<gene>
    <name evidence="1" type="ORF">E0946_05555</name>
</gene>
<dbReference type="Proteomes" id="UP000294588">
    <property type="component" value="Unassembled WGS sequence"/>
</dbReference>
<evidence type="ECO:0000313" key="1">
    <source>
        <dbReference type="EMBL" id="TDF72734.1"/>
    </source>
</evidence>
<reference evidence="1" key="1">
    <citation type="submission" date="2019-03" db="EMBL/GenBank/DDBJ databases">
        <title>Candidatus Syntrophosphaera thermopropionivorans: a novel player in syntrophic propionate oxidation during anaerobic digestion.</title>
        <authorList>
            <person name="Dyksma S."/>
        </authorList>
    </citation>
    <scope>NUCLEOTIDE SEQUENCE</scope>
    <source>
        <strain evidence="1">W5</strain>
    </source>
</reference>
<comment type="caution">
    <text evidence="1">The sequence shown here is derived from an EMBL/GenBank/DDBJ whole genome shotgun (WGS) entry which is preliminary data.</text>
</comment>
<organism evidence="1 2">
    <name type="scientific">Candidatus Syntrophosphaera thermopropionivorans</name>
    <dbReference type="NCBI Taxonomy" id="2593015"/>
    <lineage>
        <taxon>Bacteria</taxon>
        <taxon>Pseudomonadati</taxon>
        <taxon>Candidatus Cloacimonadota</taxon>
        <taxon>Candidatus Cloacimonadia</taxon>
        <taxon>Candidatus Cloacimonadales</taxon>
        <taxon>Candidatus Cloacimonadaceae</taxon>
        <taxon>Candidatus Syntrophosphaera</taxon>
    </lineage>
</organism>
<protein>
    <submittedName>
        <fullName evidence="1">Uncharacterized protein</fullName>
    </submittedName>
</protein>
<evidence type="ECO:0000313" key="2">
    <source>
        <dbReference type="Proteomes" id="UP000294588"/>
    </source>
</evidence>
<accession>A0AC61QIG4</accession>
<sequence>MNKSILYTCELKHHRQVAAPLCSVCPRVAKCRSFRNWFDIYRDEYLDFVINICNKFPEKYTLEVTLMVEKQTFVQIVDMSTGMIEKIVNLKEIEALTPEEKLELARNKNLFIVTHRIVPIVRVEMKKTVIEEPMQFGGNNEEKQQEEAEPIAEPVSPAKTKKKK</sequence>
<proteinExistence type="predicted"/>
<dbReference type="EMBL" id="SMOG01000018">
    <property type="protein sequence ID" value="TDF72734.1"/>
    <property type="molecule type" value="Genomic_DNA"/>
</dbReference>
<name>A0AC61QIG4_9BACT</name>
<keyword evidence="2" id="KW-1185">Reference proteome</keyword>